<evidence type="ECO:0000313" key="1">
    <source>
        <dbReference type="EMBL" id="JAA85737.1"/>
    </source>
</evidence>
<feature type="non-terminal residue" evidence="1">
    <location>
        <position position="80"/>
    </location>
</feature>
<dbReference type="AlphaFoldDB" id="S4PWG6"/>
<sequence>MSLVHSAVMNTFEVSLICCYHLIPDLPSTRRQNYSTALILYVLFWLEINRANRDLINILILACPRLPYLYLYSPRHIAQI</sequence>
<proteinExistence type="predicted"/>
<dbReference type="EMBL" id="GAIX01006823">
    <property type="protein sequence ID" value="JAA85737.1"/>
    <property type="molecule type" value="Transcribed_RNA"/>
</dbReference>
<protein>
    <submittedName>
        <fullName evidence="1">Uncharacterized protein</fullName>
    </submittedName>
</protein>
<reference evidence="1" key="1">
    <citation type="journal article" date="2013" name="BMC Genomics">
        <title>Unscrambling butterfly oogenesis.</title>
        <authorList>
            <person name="Carter J.M."/>
            <person name="Baker S.C."/>
            <person name="Pink R."/>
            <person name="Carter D.R."/>
            <person name="Collins A."/>
            <person name="Tomlin J."/>
            <person name="Gibbs M."/>
            <person name="Breuker C.J."/>
        </authorList>
    </citation>
    <scope>NUCLEOTIDE SEQUENCE</scope>
    <source>
        <tissue evidence="1">Ovary</tissue>
    </source>
</reference>
<reference evidence="1" key="2">
    <citation type="submission" date="2013-05" db="EMBL/GenBank/DDBJ databases">
        <authorList>
            <person name="Carter J.-M."/>
            <person name="Baker S.C."/>
            <person name="Pink R."/>
            <person name="Carter D.R.F."/>
            <person name="Collins A."/>
            <person name="Tomlin J."/>
            <person name="Gibbs M."/>
            <person name="Breuker C.J."/>
        </authorList>
    </citation>
    <scope>NUCLEOTIDE SEQUENCE</scope>
    <source>
        <tissue evidence="1">Ovary</tissue>
    </source>
</reference>
<name>S4PWG6_9NEOP</name>
<accession>S4PWG6</accession>
<organism evidence="1">
    <name type="scientific">Pararge aegeria</name>
    <name type="common">speckled wood butterfly</name>
    <dbReference type="NCBI Taxonomy" id="116150"/>
    <lineage>
        <taxon>Eukaryota</taxon>
        <taxon>Metazoa</taxon>
        <taxon>Ecdysozoa</taxon>
        <taxon>Arthropoda</taxon>
        <taxon>Hexapoda</taxon>
        <taxon>Insecta</taxon>
        <taxon>Pterygota</taxon>
        <taxon>Neoptera</taxon>
        <taxon>Endopterygota</taxon>
        <taxon>Lepidoptera</taxon>
        <taxon>Glossata</taxon>
        <taxon>Ditrysia</taxon>
        <taxon>Papilionoidea</taxon>
        <taxon>Nymphalidae</taxon>
        <taxon>Satyrinae</taxon>
        <taxon>Satyrini</taxon>
        <taxon>Parargina</taxon>
        <taxon>Pararge</taxon>
    </lineage>
</organism>